<dbReference type="Proteomes" id="UP000008136">
    <property type="component" value="Chromosome"/>
</dbReference>
<dbReference type="AlphaFoldDB" id="F2KNI8"/>
<evidence type="ECO:0000313" key="1">
    <source>
        <dbReference type="EMBL" id="AEA46216.1"/>
    </source>
</evidence>
<dbReference type="HOGENOM" id="CLU_102816_0_0_2"/>
<dbReference type="RefSeq" id="WP_013682892.1">
    <property type="nucleotide sequence ID" value="NC_015320.1"/>
</dbReference>
<sequence length="222" mass="25521">MEIEDVLIRKLEGLRTRVAYAALRPMVSFAFLHVIPYYASKKDFYVAVISEIMSRALNRFYHFVAKSDSGLGEILDTAKIIKIGMKETVPFGELYDFIPWSGEETIEGEETFRNLKDDDFLVLFGIHVPFPTPRYLTSMAMIYDVMPDELTFFVFVPTGVYTGFIEKRWHVYYDVILKIRRYNDFAFGEEDIFYIDVDGIVPDLPAGSIKCKLGNGGTIELI</sequence>
<organism evidence="1 2">
    <name type="scientific">Archaeoglobus veneficus (strain DSM 11195 / SNP6)</name>
    <dbReference type="NCBI Taxonomy" id="693661"/>
    <lineage>
        <taxon>Archaea</taxon>
        <taxon>Methanobacteriati</taxon>
        <taxon>Methanobacteriota</taxon>
        <taxon>Archaeoglobi</taxon>
        <taxon>Archaeoglobales</taxon>
        <taxon>Archaeoglobaceae</taxon>
        <taxon>Archaeoglobus</taxon>
    </lineage>
</organism>
<protein>
    <submittedName>
        <fullName evidence="1">Uncharacterized protein</fullName>
    </submittedName>
</protein>
<accession>F2KNI8</accession>
<proteinExistence type="predicted"/>
<dbReference type="KEGG" id="ave:Arcve_0177"/>
<gene>
    <name evidence="1" type="ordered locus">Arcve_0177</name>
</gene>
<dbReference type="GeneID" id="10393269"/>
<dbReference type="eggNOG" id="arCOG03793">
    <property type="taxonomic scope" value="Archaea"/>
</dbReference>
<dbReference type="EMBL" id="CP002588">
    <property type="protein sequence ID" value="AEA46216.1"/>
    <property type="molecule type" value="Genomic_DNA"/>
</dbReference>
<evidence type="ECO:0000313" key="2">
    <source>
        <dbReference type="Proteomes" id="UP000008136"/>
    </source>
</evidence>
<reference evidence="1 2" key="1">
    <citation type="submission" date="2011-03" db="EMBL/GenBank/DDBJ databases">
        <title>The complete genome of Archaeoglobus veneficus SNP6.</title>
        <authorList>
            <consortium name="US DOE Joint Genome Institute (JGI-PGF)"/>
            <person name="Lucas S."/>
            <person name="Copeland A."/>
            <person name="Lapidus A."/>
            <person name="Bruce D."/>
            <person name="Goodwin L."/>
            <person name="Pitluck S."/>
            <person name="Kyrpides N."/>
            <person name="Mavromatis K."/>
            <person name="Pagani I."/>
            <person name="Ivanova N."/>
            <person name="Mikhailova N."/>
            <person name="Lu M."/>
            <person name="Detter J.C."/>
            <person name="Tapia R."/>
            <person name="Han C."/>
            <person name="Land M."/>
            <person name="Hauser L."/>
            <person name="Markowitz V."/>
            <person name="Cheng J.-F."/>
            <person name="Hugenholtz P."/>
            <person name="Woyke T."/>
            <person name="Wu D."/>
            <person name="Spring S."/>
            <person name="Brambilla E."/>
            <person name="Klenk H.-P."/>
            <person name="Eisen J.A."/>
        </authorList>
    </citation>
    <scope>NUCLEOTIDE SEQUENCE [LARGE SCALE GENOMIC DNA]</scope>
    <source>
        <strain>SNP6</strain>
    </source>
</reference>
<name>F2KNI8_ARCVS</name>
<keyword evidence="2" id="KW-1185">Reference proteome</keyword>